<reference evidence="2 3" key="1">
    <citation type="submission" date="2021-05" db="EMBL/GenBank/DDBJ databases">
        <title>Mycobacterium acidophilum sp. nov., an extremely acid-tolerant member of the genus Mycobacterium.</title>
        <authorList>
            <person name="Xia J."/>
        </authorList>
    </citation>
    <scope>NUCLEOTIDE SEQUENCE [LARGE SCALE GENOMIC DNA]</scope>
    <source>
        <strain evidence="2 3">M1</strain>
    </source>
</reference>
<dbReference type="GO" id="GO:0008233">
    <property type="term" value="F:peptidase activity"/>
    <property type="evidence" value="ECO:0007669"/>
    <property type="project" value="UniProtKB-KW"/>
</dbReference>
<keyword evidence="2" id="KW-0645">Protease</keyword>
<accession>A0ABS5RFW6</accession>
<keyword evidence="3" id="KW-1185">Reference proteome</keyword>
<proteinExistence type="predicted"/>
<keyword evidence="2" id="KW-0378">Hydrolase</keyword>
<dbReference type="EMBL" id="JAHCLR010000003">
    <property type="protein sequence ID" value="MBS9532356.1"/>
    <property type="molecule type" value="Genomic_DNA"/>
</dbReference>
<name>A0ABS5RFW6_9MYCO</name>
<evidence type="ECO:0000313" key="3">
    <source>
        <dbReference type="Proteomes" id="UP001519535"/>
    </source>
</evidence>
<dbReference type="InterPro" id="IPR021109">
    <property type="entry name" value="Peptidase_aspartic_dom_sf"/>
</dbReference>
<dbReference type="NCBIfam" id="NF038019">
    <property type="entry name" value="PE_process_PecA"/>
    <property type="match status" value="1"/>
</dbReference>
<dbReference type="RefSeq" id="WP_214091243.1">
    <property type="nucleotide sequence ID" value="NZ_JAHCLR010000003.1"/>
</dbReference>
<dbReference type="Proteomes" id="UP001519535">
    <property type="component" value="Unassembled WGS sequence"/>
</dbReference>
<sequence>MSVAFGLVPSARADFDFDQLLDPSTWFAVPDADLAGAAAADGTALPYGAVPLQVVETIHGQEPVVDVSIGGGPTVPLVVDTGSAGVIVPIWDLGWQQLAFPTGIGMSEMGGGNYFFYLQIPETVDFGNGLVSNPTTIDAVFFTFPASFTAPLLPAEGLLGIGVNQVGPESEPMTAAMPGNLSDGVLIDEPQHLLQFGPNPLPVRAVVEGAPGAQLTVQFNDGPLQQITAVIDSGGKFGEFPASVIPADVATHLGIGNLQYLDMQTRISVYTADGATLLYSYIPTGFDDDPIVTGGSTLDSYLNSVNTGNILFAQNPVYISNSPSGVGQTIFDQLPQ</sequence>
<dbReference type="InterPro" id="IPR048054">
    <property type="entry name" value="PecA_C"/>
</dbReference>
<dbReference type="Pfam" id="PF20729">
    <property type="entry name" value="PE-PGRS_C"/>
    <property type="match status" value="1"/>
</dbReference>
<feature type="domain" description="PE cleavage protein A C-terminal" evidence="1">
    <location>
        <begin position="49"/>
        <end position="329"/>
    </location>
</feature>
<protein>
    <submittedName>
        <fullName evidence="2">PecA family PE domain-processing aspartic protease</fullName>
    </submittedName>
</protein>
<dbReference type="GO" id="GO:0006508">
    <property type="term" value="P:proteolysis"/>
    <property type="evidence" value="ECO:0007669"/>
    <property type="project" value="UniProtKB-KW"/>
</dbReference>
<dbReference type="Gene3D" id="2.40.70.10">
    <property type="entry name" value="Acid Proteases"/>
    <property type="match status" value="1"/>
</dbReference>
<evidence type="ECO:0000313" key="2">
    <source>
        <dbReference type="EMBL" id="MBS9532356.1"/>
    </source>
</evidence>
<comment type="caution">
    <text evidence="2">The sequence shown here is derived from an EMBL/GenBank/DDBJ whole genome shotgun (WGS) entry which is preliminary data.</text>
</comment>
<evidence type="ECO:0000259" key="1">
    <source>
        <dbReference type="Pfam" id="PF20729"/>
    </source>
</evidence>
<dbReference type="SUPFAM" id="SSF50630">
    <property type="entry name" value="Acid proteases"/>
    <property type="match status" value="1"/>
</dbReference>
<gene>
    <name evidence="2" type="ORF">KIH27_01990</name>
</gene>
<organism evidence="2 3">
    <name type="scientific">Mycolicibacter acidiphilus</name>
    <dbReference type="NCBI Taxonomy" id="2835306"/>
    <lineage>
        <taxon>Bacteria</taxon>
        <taxon>Bacillati</taxon>
        <taxon>Actinomycetota</taxon>
        <taxon>Actinomycetes</taxon>
        <taxon>Mycobacteriales</taxon>
        <taxon>Mycobacteriaceae</taxon>
        <taxon>Mycolicibacter</taxon>
    </lineage>
</organism>